<dbReference type="EMBL" id="LR798388">
    <property type="protein sequence ID" value="CAB5228224.1"/>
    <property type="molecule type" value="Genomic_DNA"/>
</dbReference>
<dbReference type="EMBL" id="LR797027">
    <property type="protein sequence ID" value="CAB4182648.1"/>
    <property type="molecule type" value="Genomic_DNA"/>
</dbReference>
<evidence type="ECO:0000313" key="2">
    <source>
        <dbReference type="EMBL" id="CAB4212516.1"/>
    </source>
</evidence>
<organism evidence="2">
    <name type="scientific">uncultured Caudovirales phage</name>
    <dbReference type="NCBI Taxonomy" id="2100421"/>
    <lineage>
        <taxon>Viruses</taxon>
        <taxon>Duplodnaviria</taxon>
        <taxon>Heunggongvirae</taxon>
        <taxon>Uroviricota</taxon>
        <taxon>Caudoviricetes</taxon>
        <taxon>Peduoviridae</taxon>
        <taxon>Maltschvirus</taxon>
        <taxon>Maltschvirus maltsch</taxon>
    </lineage>
</organism>
<evidence type="ECO:0000313" key="1">
    <source>
        <dbReference type="EMBL" id="CAB4182648.1"/>
    </source>
</evidence>
<gene>
    <name evidence="1" type="ORF">UFOVP1086_16</name>
    <name evidence="2" type="ORF">UFOVP1440_16</name>
    <name evidence="3" type="ORF">UFOVP1533_16</name>
</gene>
<sequence length="147" mass="16254">MSKNTKTSDVTLATLEELHAALAKQNKIIATAEAVVDGITAELRNRYQVRLADALSEQGKTHGQFSFDADGYRLTGEVKATVKWNSDALRGIAQTLPHDTVARIFKIEFSVPEKTYSTITDDKLLARLVEARTVKYSDPKIKFAVAE</sequence>
<name>A0A6J5SEA5_9CAUD</name>
<evidence type="ECO:0000313" key="3">
    <source>
        <dbReference type="EMBL" id="CAB5228224.1"/>
    </source>
</evidence>
<protein>
    <submittedName>
        <fullName evidence="2">Uncharacterized protein</fullName>
    </submittedName>
</protein>
<dbReference type="EMBL" id="LR797384">
    <property type="protein sequence ID" value="CAB4212516.1"/>
    <property type="molecule type" value="Genomic_DNA"/>
</dbReference>
<proteinExistence type="predicted"/>
<reference evidence="2" key="1">
    <citation type="submission" date="2020-05" db="EMBL/GenBank/DDBJ databases">
        <authorList>
            <person name="Chiriac C."/>
            <person name="Salcher M."/>
            <person name="Ghai R."/>
            <person name="Kavagutti S V."/>
        </authorList>
    </citation>
    <scope>NUCLEOTIDE SEQUENCE</scope>
</reference>
<accession>A0A6J5SEA5</accession>